<proteinExistence type="predicted"/>
<dbReference type="Pfam" id="PF22633">
    <property type="entry name" value="F5_F8_type_C_2"/>
    <property type="match status" value="1"/>
</dbReference>
<dbReference type="RefSeq" id="WP_204962647.1">
    <property type="nucleotide sequence ID" value="NZ_BAAAUR010000002.1"/>
</dbReference>
<dbReference type="SUPFAM" id="SSF49785">
    <property type="entry name" value="Galactose-binding domain-like"/>
    <property type="match status" value="2"/>
</dbReference>
<keyword evidence="5" id="KW-1185">Reference proteome</keyword>
<dbReference type="Pfam" id="PF00754">
    <property type="entry name" value="F5_F8_type_C"/>
    <property type="match status" value="1"/>
</dbReference>
<reference evidence="4" key="2">
    <citation type="submission" date="2023-01" db="EMBL/GenBank/DDBJ databases">
        <authorList>
            <person name="Sun Q."/>
            <person name="Evtushenko L."/>
        </authorList>
    </citation>
    <scope>NUCLEOTIDE SEQUENCE</scope>
    <source>
        <strain evidence="4">VKM Ac-1940</strain>
    </source>
</reference>
<keyword evidence="2" id="KW-0812">Transmembrane</keyword>
<dbReference type="Gene3D" id="2.60.120.260">
    <property type="entry name" value="Galactose-binding domain-like"/>
    <property type="match status" value="2"/>
</dbReference>
<evidence type="ECO:0000256" key="1">
    <source>
        <dbReference type="SAM" id="MobiDB-lite"/>
    </source>
</evidence>
<evidence type="ECO:0000313" key="4">
    <source>
        <dbReference type="EMBL" id="GLJ94149.1"/>
    </source>
</evidence>
<dbReference type="Proteomes" id="UP001142291">
    <property type="component" value="Unassembled WGS sequence"/>
</dbReference>
<dbReference type="NCBIfam" id="TIGR01167">
    <property type="entry name" value="LPXTG_anchor"/>
    <property type="match status" value="1"/>
</dbReference>
<feature type="domain" description="F5/8 type C" evidence="3">
    <location>
        <begin position="552"/>
        <end position="666"/>
    </location>
</feature>
<keyword evidence="2" id="KW-0472">Membrane</keyword>
<dbReference type="EMBL" id="BSER01000001">
    <property type="protein sequence ID" value="GLJ94149.1"/>
    <property type="molecule type" value="Genomic_DNA"/>
</dbReference>
<name>A0A9W6HKL9_9MICO</name>
<organism evidence="4 5">
    <name type="scientific">Microbacterium dextranolyticum</name>
    <dbReference type="NCBI Taxonomy" id="36806"/>
    <lineage>
        <taxon>Bacteria</taxon>
        <taxon>Bacillati</taxon>
        <taxon>Actinomycetota</taxon>
        <taxon>Actinomycetes</taxon>
        <taxon>Micrococcales</taxon>
        <taxon>Microbacteriaceae</taxon>
        <taxon>Microbacterium</taxon>
    </lineage>
</organism>
<evidence type="ECO:0000313" key="5">
    <source>
        <dbReference type="Proteomes" id="UP001142291"/>
    </source>
</evidence>
<evidence type="ECO:0000256" key="2">
    <source>
        <dbReference type="SAM" id="Phobius"/>
    </source>
</evidence>
<dbReference type="InterPro" id="IPR000421">
    <property type="entry name" value="FA58C"/>
</dbReference>
<gene>
    <name evidence="4" type="ORF">GCM10017591_02100</name>
</gene>
<evidence type="ECO:0000259" key="3">
    <source>
        <dbReference type="PROSITE" id="PS50022"/>
    </source>
</evidence>
<feature type="region of interest" description="Disordered" evidence="1">
    <location>
        <begin position="911"/>
        <end position="952"/>
    </location>
</feature>
<sequence>MVATIAGGGVATAAQASDGVTTAAPARASLAVIDDFPRDPAPWSDFDWAQRARDFDSYLYDWTDRGVYTTIYDDPAPLNMPAGSKSYRVPAYYGDTRVLQAEGHQESVAQMASVVGATLVGIDKSNQGGRNYVDMLRTFFHPELGVARNTPDGSDDAPGSQSMWYATTANVLYSMLGAQYPHATDMDQIQRSIADKHYEMLQTLGGPNADLTMQDFDFATMTPHRGGRNEGGDVAAGTSAILLWAYERFGDTKYLDGATWAMDYLARAKSSLYYEMLPVLAPYVAARLNAEAGTDYDVVHMFSQIRLGLEGNVRPNWGIMGGDGWDGFDTQSLSGSRTDMQGYAFAMNSFATPWLAATAKYDTRFADAVGLWMLNLYNAGRFFYADQMSPALQQDGDRFINDPAHVIAYEGLRHRAPGRSSLVASADVYDRAGSWGLNPATTNLGIYGSSWVGWMGGTVHPTNVSKVLRTDLNALDMYSGSYPTSLYYNPGTSDAEVEVAVDGTRDLYDSARDAILASAATGTTRITVPAGSSIVLVQLPAGAPRTTSGHEVLVDGVGVRWDTDPQRDLALGASAQASVGDAAAVTDGDPGTFWSSSRADEQQVRVDLGETRRVSEVSAQWRNRPTGDVRVDTSMDGQSWSPLGEASAPVDGAFTGIARDARYVRLSVDGGGLGQQQLVALEVRQRDLALGAPATASSTANALNVPAHLTDGSDFTRWESNASDPQWVQLDLGRVRAVGSVRLSWETAAGKAYRVELSDDGSTWATAAQVDNGDGGIDEIALAAGSTGRYLRIMGTTRLTTWAYSLYSVEAYAPAAVPATSQPAPAISLDAARIGAGGSVTVTGTGFDAGERVLLELHSDPVALGDATTGPDGTFTRTVVIPAGTAAQAHEIVARGESSGRAARAELAVYEQGGSNGGNPSDGGNGNGNGNGNGQVLPSPSPSAAGDTQSLASTGGSGVAGGLLAGALALIGGALLFAVRRSRERAED</sequence>
<feature type="domain" description="F5/8 type C" evidence="3">
    <location>
        <begin position="676"/>
        <end position="814"/>
    </location>
</feature>
<dbReference type="PROSITE" id="PS50022">
    <property type="entry name" value="FA58C_3"/>
    <property type="match status" value="2"/>
</dbReference>
<protein>
    <recommendedName>
        <fullName evidence="3">F5/8 type C domain-containing protein</fullName>
    </recommendedName>
</protein>
<feature type="transmembrane region" description="Helical" evidence="2">
    <location>
        <begin position="959"/>
        <end position="979"/>
    </location>
</feature>
<dbReference type="AlphaFoldDB" id="A0A9W6HKL9"/>
<comment type="caution">
    <text evidence="4">The sequence shown here is derived from an EMBL/GenBank/DDBJ whole genome shotgun (WGS) entry which is preliminary data.</text>
</comment>
<dbReference type="InterPro" id="IPR008979">
    <property type="entry name" value="Galactose-bd-like_sf"/>
</dbReference>
<accession>A0A9W6HKL9</accession>
<keyword evidence="2" id="KW-1133">Transmembrane helix</keyword>
<feature type="compositionally biased region" description="Gly residues" evidence="1">
    <location>
        <begin position="914"/>
        <end position="933"/>
    </location>
</feature>
<reference evidence="4" key="1">
    <citation type="journal article" date="2014" name="Int. J. Syst. Evol. Microbiol.">
        <title>Complete genome sequence of Corynebacterium casei LMG S-19264T (=DSM 44701T), isolated from a smear-ripened cheese.</title>
        <authorList>
            <consortium name="US DOE Joint Genome Institute (JGI-PGF)"/>
            <person name="Walter F."/>
            <person name="Albersmeier A."/>
            <person name="Kalinowski J."/>
            <person name="Ruckert C."/>
        </authorList>
    </citation>
    <scope>NUCLEOTIDE SEQUENCE</scope>
    <source>
        <strain evidence="4">VKM Ac-1940</strain>
    </source>
</reference>